<evidence type="ECO:0000313" key="2">
    <source>
        <dbReference type="Proteomes" id="UP000799291"/>
    </source>
</evidence>
<evidence type="ECO:0000313" key="1">
    <source>
        <dbReference type="EMBL" id="KAF2690062.1"/>
    </source>
</evidence>
<gene>
    <name evidence="1" type="ORF">K458DRAFT_383194</name>
</gene>
<organism evidence="1 2">
    <name type="scientific">Lentithecium fluviatile CBS 122367</name>
    <dbReference type="NCBI Taxonomy" id="1168545"/>
    <lineage>
        <taxon>Eukaryota</taxon>
        <taxon>Fungi</taxon>
        <taxon>Dikarya</taxon>
        <taxon>Ascomycota</taxon>
        <taxon>Pezizomycotina</taxon>
        <taxon>Dothideomycetes</taxon>
        <taxon>Pleosporomycetidae</taxon>
        <taxon>Pleosporales</taxon>
        <taxon>Massarineae</taxon>
        <taxon>Lentitheciaceae</taxon>
        <taxon>Lentithecium</taxon>
    </lineage>
</organism>
<keyword evidence="2" id="KW-1185">Reference proteome</keyword>
<protein>
    <submittedName>
        <fullName evidence="1">Uncharacterized protein</fullName>
    </submittedName>
</protein>
<dbReference type="EMBL" id="MU005571">
    <property type="protein sequence ID" value="KAF2690062.1"/>
    <property type="molecule type" value="Genomic_DNA"/>
</dbReference>
<dbReference type="SUPFAM" id="SSF75304">
    <property type="entry name" value="Amidase signature (AS) enzymes"/>
    <property type="match status" value="1"/>
</dbReference>
<dbReference type="InterPro" id="IPR036928">
    <property type="entry name" value="AS_sf"/>
</dbReference>
<accession>A0A6G1JHN6</accession>
<dbReference type="Proteomes" id="UP000799291">
    <property type="component" value="Unassembled WGS sequence"/>
</dbReference>
<dbReference type="OrthoDB" id="5423360at2759"/>
<reference evidence="1" key="1">
    <citation type="journal article" date="2020" name="Stud. Mycol.">
        <title>101 Dothideomycetes genomes: a test case for predicting lifestyles and emergence of pathogens.</title>
        <authorList>
            <person name="Haridas S."/>
            <person name="Albert R."/>
            <person name="Binder M."/>
            <person name="Bloem J."/>
            <person name="Labutti K."/>
            <person name="Salamov A."/>
            <person name="Andreopoulos B."/>
            <person name="Baker S."/>
            <person name="Barry K."/>
            <person name="Bills G."/>
            <person name="Bluhm B."/>
            <person name="Cannon C."/>
            <person name="Castanera R."/>
            <person name="Culley D."/>
            <person name="Daum C."/>
            <person name="Ezra D."/>
            <person name="Gonzalez J."/>
            <person name="Henrissat B."/>
            <person name="Kuo A."/>
            <person name="Liang C."/>
            <person name="Lipzen A."/>
            <person name="Lutzoni F."/>
            <person name="Magnuson J."/>
            <person name="Mondo S."/>
            <person name="Nolan M."/>
            <person name="Ohm R."/>
            <person name="Pangilinan J."/>
            <person name="Park H.-J."/>
            <person name="Ramirez L."/>
            <person name="Alfaro M."/>
            <person name="Sun H."/>
            <person name="Tritt A."/>
            <person name="Yoshinaga Y."/>
            <person name="Zwiers L.-H."/>
            <person name="Turgeon B."/>
            <person name="Goodwin S."/>
            <person name="Spatafora J."/>
            <person name="Crous P."/>
            <person name="Grigoriev I."/>
        </authorList>
    </citation>
    <scope>NUCLEOTIDE SEQUENCE</scope>
    <source>
        <strain evidence="1">CBS 122367</strain>
    </source>
</reference>
<proteinExistence type="predicted"/>
<name>A0A6G1JHN6_9PLEO</name>
<sequence length="204" mass="23313">MAIDSKPPVIVYATGYMDLIGNKEQLKFIDEFVAVLETSLGFRHERISFDGVWKANPPSEANGDFLQEYMKDASRDSFFYEDYHSFDAFRADYKHKFGKDAYISPPVRWQWDLSSKISKEASTEASKRLEVHKEWFLDVVMHTDQRNTLVLIPIEETSARYRNELPSKHFNPVGIPNLFLSPILEAPELTVPSESDALCIGGDG</sequence>
<dbReference type="AlphaFoldDB" id="A0A6G1JHN6"/>